<dbReference type="Pfam" id="PF00037">
    <property type="entry name" value="Fer4"/>
    <property type="match status" value="1"/>
</dbReference>
<dbReference type="PANTHER" id="PTHR43063">
    <property type="entry name" value="4FE-4S CLUSTER CONTAINING PARA FAMILY ATPASE PROTEIN"/>
    <property type="match status" value="1"/>
</dbReference>
<dbReference type="OrthoDB" id="9778602at2"/>
<dbReference type="InterPro" id="IPR027417">
    <property type="entry name" value="P-loop_NTPase"/>
</dbReference>
<dbReference type="SUPFAM" id="SSF52540">
    <property type="entry name" value="P-loop containing nucleoside triphosphate hydrolases"/>
    <property type="match status" value="1"/>
</dbReference>
<feature type="domain" description="4Fe-4S ferredoxin-type" evidence="4">
    <location>
        <begin position="92"/>
        <end position="121"/>
    </location>
</feature>
<dbReference type="SUPFAM" id="SSF54862">
    <property type="entry name" value="4Fe-4S ferredoxins"/>
    <property type="match status" value="1"/>
</dbReference>
<evidence type="ECO:0000313" key="5">
    <source>
        <dbReference type="EMBL" id="SDL11119.1"/>
    </source>
</evidence>
<dbReference type="PROSITE" id="PS51379">
    <property type="entry name" value="4FE4S_FER_2"/>
    <property type="match status" value="2"/>
</dbReference>
<evidence type="ECO:0000313" key="6">
    <source>
        <dbReference type="Proteomes" id="UP000199053"/>
    </source>
</evidence>
<keyword evidence="6" id="KW-1185">Reference proteome</keyword>
<evidence type="ECO:0000259" key="4">
    <source>
        <dbReference type="PROSITE" id="PS51379"/>
    </source>
</evidence>
<dbReference type="PROSITE" id="PS00198">
    <property type="entry name" value="4FE4S_FER_1"/>
    <property type="match status" value="1"/>
</dbReference>
<protein>
    <submittedName>
        <fullName evidence="5">MinD superfamily P-loop ATPase, contains an inserted ferredoxin domain</fullName>
    </submittedName>
</protein>
<dbReference type="InterPro" id="IPR017896">
    <property type="entry name" value="4Fe4S_Fe-S-bd"/>
</dbReference>
<keyword evidence="3" id="KW-0411">Iron-sulfur</keyword>
<dbReference type="AlphaFoldDB" id="A0A1G9HDZ5"/>
<evidence type="ECO:0000256" key="3">
    <source>
        <dbReference type="ARBA" id="ARBA00023014"/>
    </source>
</evidence>
<dbReference type="Gene3D" id="3.30.70.20">
    <property type="match status" value="1"/>
</dbReference>
<dbReference type="Gene3D" id="3.40.50.300">
    <property type="entry name" value="P-loop containing nucleotide triphosphate hydrolases"/>
    <property type="match status" value="1"/>
</dbReference>
<keyword evidence="1" id="KW-0479">Metal-binding</keyword>
<dbReference type="GO" id="GO:0046872">
    <property type="term" value="F:metal ion binding"/>
    <property type="evidence" value="ECO:0007669"/>
    <property type="project" value="UniProtKB-KW"/>
</dbReference>
<feature type="domain" description="4Fe-4S ferredoxin-type" evidence="4">
    <location>
        <begin position="61"/>
        <end position="89"/>
    </location>
</feature>
<dbReference type="RefSeq" id="WP_092160882.1">
    <property type="nucleotide sequence ID" value="NZ_FNGA01000003.1"/>
</dbReference>
<dbReference type="Pfam" id="PF01656">
    <property type="entry name" value="CbiA"/>
    <property type="match status" value="1"/>
</dbReference>
<evidence type="ECO:0000256" key="2">
    <source>
        <dbReference type="ARBA" id="ARBA00023004"/>
    </source>
</evidence>
<dbReference type="EMBL" id="FNGA01000003">
    <property type="protein sequence ID" value="SDL11119.1"/>
    <property type="molecule type" value="Genomic_DNA"/>
</dbReference>
<gene>
    <name evidence="5" type="ORF">SAMN05660337_2120</name>
</gene>
<dbReference type="PANTHER" id="PTHR43063:SF1">
    <property type="entry name" value="4FE-4S CLUSTER CONTAINING PARA FAMILY ATPASE PROTEIN"/>
    <property type="match status" value="1"/>
</dbReference>
<dbReference type="GO" id="GO:0051536">
    <property type="term" value="F:iron-sulfur cluster binding"/>
    <property type="evidence" value="ECO:0007669"/>
    <property type="project" value="UniProtKB-KW"/>
</dbReference>
<accession>A0A1G9HDZ5</accession>
<name>A0A1G9HDZ5_9BACT</name>
<dbReference type="Proteomes" id="UP000199053">
    <property type="component" value="Unassembled WGS sequence"/>
</dbReference>
<organism evidence="5 6">
    <name type="scientific">Maridesulfovibrio ferrireducens</name>
    <dbReference type="NCBI Taxonomy" id="246191"/>
    <lineage>
        <taxon>Bacteria</taxon>
        <taxon>Pseudomonadati</taxon>
        <taxon>Thermodesulfobacteriota</taxon>
        <taxon>Desulfovibrionia</taxon>
        <taxon>Desulfovibrionales</taxon>
        <taxon>Desulfovibrionaceae</taxon>
        <taxon>Maridesulfovibrio</taxon>
    </lineage>
</organism>
<dbReference type="InterPro" id="IPR017900">
    <property type="entry name" value="4Fe4S_Fe_S_CS"/>
</dbReference>
<proteinExistence type="predicted"/>
<dbReference type="STRING" id="246191.SAMN05660337_2120"/>
<keyword evidence="2" id="KW-0408">Iron</keyword>
<evidence type="ECO:0000256" key="1">
    <source>
        <dbReference type="ARBA" id="ARBA00022723"/>
    </source>
</evidence>
<sequence>MRIAIASGKGGTGKTTVAVNFAAYLDSLGVKVSFTDCDVEEPNAHFFLNPELSAEKDEFIPVPKIDEDKCLGESCRKCIQLCHFKSLIWMVDSVMVFAELCHGCGLCKLACPADAIGEGQRLIGTTSHGKAGNIDFTRGLLRIGEAMSPPLIKAVKEISPKAEINIFDCPPGTSCPVVESLGGADFVALVTEPTPFGLHDLDLAVQLLDTLKQPYGVIINRSGMGDDRVEHYLSEKNIPLLGTLPHSREAASIYSGGGLLYDSIPGFKDEFAKIWSSIQTFTGEAK</sequence>
<dbReference type="InterPro" id="IPR002586">
    <property type="entry name" value="CobQ/CobB/MinD/ParA_Nub-bd_dom"/>
</dbReference>
<reference evidence="6" key="1">
    <citation type="submission" date="2016-10" db="EMBL/GenBank/DDBJ databases">
        <authorList>
            <person name="Varghese N."/>
            <person name="Submissions S."/>
        </authorList>
    </citation>
    <scope>NUCLEOTIDE SEQUENCE [LARGE SCALE GENOMIC DNA]</scope>
    <source>
        <strain evidence="6">DSM 16995</strain>
    </source>
</reference>